<comment type="caution">
    <text evidence="1">The sequence shown here is derived from an EMBL/GenBank/DDBJ whole genome shotgun (WGS) entry which is preliminary data.</text>
</comment>
<feature type="non-terminal residue" evidence="1">
    <location>
        <position position="1"/>
    </location>
</feature>
<protein>
    <submittedName>
        <fullName evidence="1">Uncharacterized protein</fullName>
    </submittedName>
</protein>
<dbReference type="VEuPathDB" id="FungiDB:PC110_g14545"/>
<accession>A0A8T1TIW4</accession>
<evidence type="ECO:0000313" key="1">
    <source>
        <dbReference type="EMBL" id="KAG6941444.1"/>
    </source>
</evidence>
<sequence length="92" mass="10509">LSFDSYCVIVEIDENQHTAYNSAGENKREQDIIKDIQNTPIVFVRLNPDKYKAKSGKTSVSAQKDAEWNPSRQIRTVIKIEELFFNGFAGLE</sequence>
<reference evidence="1" key="1">
    <citation type="submission" date="2021-01" db="EMBL/GenBank/DDBJ databases">
        <title>Phytophthora aleatoria, a newly-described species from Pinus radiata is distinct from Phytophthora cactorum isolates based on comparative genomics.</title>
        <authorList>
            <person name="Mcdougal R."/>
            <person name="Panda P."/>
            <person name="Williams N."/>
            <person name="Studholme D.J."/>
        </authorList>
    </citation>
    <scope>NUCLEOTIDE SEQUENCE</scope>
    <source>
        <strain evidence="1">NZFS 3830</strain>
    </source>
</reference>
<proteinExistence type="predicted"/>
<organism evidence="1 2">
    <name type="scientific">Phytophthora cactorum</name>
    <dbReference type="NCBI Taxonomy" id="29920"/>
    <lineage>
        <taxon>Eukaryota</taxon>
        <taxon>Sar</taxon>
        <taxon>Stramenopiles</taxon>
        <taxon>Oomycota</taxon>
        <taxon>Peronosporomycetes</taxon>
        <taxon>Peronosporales</taxon>
        <taxon>Peronosporaceae</taxon>
        <taxon>Phytophthora</taxon>
    </lineage>
</organism>
<gene>
    <name evidence="1" type="ORF">JG687_00019645</name>
</gene>
<name>A0A8T1TIW4_9STRA</name>
<dbReference type="OrthoDB" id="2138681at2759"/>
<dbReference type="EMBL" id="JAENGZ010003548">
    <property type="protein sequence ID" value="KAG6941444.1"/>
    <property type="molecule type" value="Genomic_DNA"/>
</dbReference>
<evidence type="ECO:0000313" key="2">
    <source>
        <dbReference type="Proteomes" id="UP000688947"/>
    </source>
</evidence>
<dbReference type="AlphaFoldDB" id="A0A8T1TIW4"/>
<dbReference type="Proteomes" id="UP000688947">
    <property type="component" value="Unassembled WGS sequence"/>
</dbReference>